<reference evidence="1" key="1">
    <citation type="submission" date="2023-03" db="EMBL/GenBank/DDBJ databases">
        <title>Massive genome expansion in bonnet fungi (Mycena s.s.) driven by repeated elements and novel gene families across ecological guilds.</title>
        <authorList>
            <consortium name="Lawrence Berkeley National Laboratory"/>
            <person name="Harder C.B."/>
            <person name="Miyauchi S."/>
            <person name="Viragh M."/>
            <person name="Kuo A."/>
            <person name="Thoen E."/>
            <person name="Andreopoulos B."/>
            <person name="Lu D."/>
            <person name="Skrede I."/>
            <person name="Drula E."/>
            <person name="Henrissat B."/>
            <person name="Morin E."/>
            <person name="Kohler A."/>
            <person name="Barry K."/>
            <person name="LaButti K."/>
            <person name="Morin E."/>
            <person name="Salamov A."/>
            <person name="Lipzen A."/>
            <person name="Mereny Z."/>
            <person name="Hegedus B."/>
            <person name="Baldrian P."/>
            <person name="Stursova M."/>
            <person name="Weitz H."/>
            <person name="Taylor A."/>
            <person name="Grigoriev I.V."/>
            <person name="Nagy L.G."/>
            <person name="Martin F."/>
            <person name="Kauserud H."/>
        </authorList>
    </citation>
    <scope>NUCLEOTIDE SEQUENCE</scope>
    <source>
        <strain evidence="1">CBHHK188m</strain>
    </source>
</reference>
<sequence>MLPWAQSTILTVHSIRPSSCVNILNQTEGLVYCNLGLYPDNRTLPSTKPLLRLQTLILSNILADVTVRFLALLTSSSLRRFQIPEEPSITDTLSAFLARFNCILQELCITNSTRSRDFYQRTYPSVKLECVKRLFREDFEDYGNLESDGQLGTEIVFFFQLDSVNELPPPTYLTSTELDGNIS</sequence>
<evidence type="ECO:0000313" key="2">
    <source>
        <dbReference type="Proteomes" id="UP001215280"/>
    </source>
</evidence>
<gene>
    <name evidence="1" type="ORF">DFH07DRAFT_119976</name>
</gene>
<accession>A0AAD7I5M7</accession>
<comment type="caution">
    <text evidence="1">The sequence shown here is derived from an EMBL/GenBank/DDBJ whole genome shotgun (WGS) entry which is preliminary data.</text>
</comment>
<organism evidence="1 2">
    <name type="scientific">Mycena maculata</name>
    <dbReference type="NCBI Taxonomy" id="230809"/>
    <lineage>
        <taxon>Eukaryota</taxon>
        <taxon>Fungi</taxon>
        <taxon>Dikarya</taxon>
        <taxon>Basidiomycota</taxon>
        <taxon>Agaricomycotina</taxon>
        <taxon>Agaricomycetes</taxon>
        <taxon>Agaricomycetidae</taxon>
        <taxon>Agaricales</taxon>
        <taxon>Marasmiineae</taxon>
        <taxon>Mycenaceae</taxon>
        <taxon>Mycena</taxon>
    </lineage>
</organism>
<dbReference type="EMBL" id="JARJLG010000159">
    <property type="protein sequence ID" value="KAJ7734771.1"/>
    <property type="molecule type" value="Genomic_DNA"/>
</dbReference>
<keyword evidence="2" id="KW-1185">Reference proteome</keyword>
<evidence type="ECO:0000313" key="1">
    <source>
        <dbReference type="EMBL" id="KAJ7734771.1"/>
    </source>
</evidence>
<name>A0AAD7I5M7_9AGAR</name>
<dbReference type="AlphaFoldDB" id="A0AAD7I5M7"/>
<protein>
    <submittedName>
        <fullName evidence="1">Uncharacterized protein</fullName>
    </submittedName>
</protein>
<dbReference type="Proteomes" id="UP001215280">
    <property type="component" value="Unassembled WGS sequence"/>
</dbReference>
<proteinExistence type="predicted"/>